<reference evidence="2" key="2">
    <citation type="journal article" date="2021" name="Genome Biol. Evol.">
        <title>Developing a high-quality reference genome for a parasitic bivalve with doubly uniparental inheritance (Bivalvia: Unionida).</title>
        <authorList>
            <person name="Smith C.H."/>
        </authorList>
    </citation>
    <scope>NUCLEOTIDE SEQUENCE</scope>
    <source>
        <strain evidence="2">CHS0354</strain>
        <tissue evidence="2">Mantle</tissue>
    </source>
</reference>
<evidence type="ECO:0000313" key="3">
    <source>
        <dbReference type="Proteomes" id="UP001195483"/>
    </source>
</evidence>
<keyword evidence="1" id="KW-0732">Signal</keyword>
<protein>
    <submittedName>
        <fullName evidence="2">Uncharacterized protein</fullName>
    </submittedName>
</protein>
<comment type="caution">
    <text evidence="2">The sequence shown here is derived from an EMBL/GenBank/DDBJ whole genome shotgun (WGS) entry which is preliminary data.</text>
</comment>
<sequence length="215" mass="25118">MMYMSLILIVLLAMRFVQSQGSINIAGANIQSHWSINKAEQSIESQDDINQEERNPNLRSGPRLIIVWTAGNTMCRTNNYCKYDQDAKYMWCLTDYDNGWDYCCTGECDFHGKTYMWCQTGTQWTYCGGNLTNDIHSRQCLATFPCGMHQEIIGNNERYFWCYVDLVQNWDYCCAPWSPCNKHGYGYYWCYVVNSKLSDNWQNCIPKLSVLDIHI</sequence>
<feature type="signal peptide" evidence="1">
    <location>
        <begin position="1"/>
        <end position="19"/>
    </location>
</feature>
<keyword evidence="3" id="KW-1185">Reference proteome</keyword>
<reference evidence="2" key="3">
    <citation type="submission" date="2023-05" db="EMBL/GenBank/DDBJ databases">
        <authorList>
            <person name="Smith C.H."/>
        </authorList>
    </citation>
    <scope>NUCLEOTIDE SEQUENCE</scope>
    <source>
        <strain evidence="2">CHS0354</strain>
        <tissue evidence="2">Mantle</tissue>
    </source>
</reference>
<gene>
    <name evidence="2" type="ORF">CHS0354_003826</name>
</gene>
<reference evidence="2" key="1">
    <citation type="journal article" date="2021" name="Genome Biol. Evol.">
        <title>A High-Quality Reference Genome for a Parasitic Bivalve with Doubly Uniparental Inheritance (Bivalvia: Unionida).</title>
        <authorList>
            <person name="Smith C.H."/>
        </authorList>
    </citation>
    <scope>NUCLEOTIDE SEQUENCE</scope>
    <source>
        <strain evidence="2">CHS0354</strain>
    </source>
</reference>
<dbReference type="EMBL" id="JAEAOA010000299">
    <property type="protein sequence ID" value="KAK3591198.1"/>
    <property type="molecule type" value="Genomic_DNA"/>
</dbReference>
<evidence type="ECO:0000256" key="1">
    <source>
        <dbReference type="SAM" id="SignalP"/>
    </source>
</evidence>
<dbReference type="Proteomes" id="UP001195483">
    <property type="component" value="Unassembled WGS sequence"/>
</dbReference>
<organism evidence="2 3">
    <name type="scientific">Potamilus streckersoni</name>
    <dbReference type="NCBI Taxonomy" id="2493646"/>
    <lineage>
        <taxon>Eukaryota</taxon>
        <taxon>Metazoa</taxon>
        <taxon>Spiralia</taxon>
        <taxon>Lophotrochozoa</taxon>
        <taxon>Mollusca</taxon>
        <taxon>Bivalvia</taxon>
        <taxon>Autobranchia</taxon>
        <taxon>Heteroconchia</taxon>
        <taxon>Palaeoheterodonta</taxon>
        <taxon>Unionida</taxon>
        <taxon>Unionoidea</taxon>
        <taxon>Unionidae</taxon>
        <taxon>Ambleminae</taxon>
        <taxon>Lampsilini</taxon>
        <taxon>Potamilus</taxon>
    </lineage>
</organism>
<name>A0AAE0SGD3_9BIVA</name>
<proteinExistence type="predicted"/>
<dbReference type="AlphaFoldDB" id="A0AAE0SGD3"/>
<accession>A0AAE0SGD3</accession>
<feature type="chain" id="PRO_5042209703" evidence="1">
    <location>
        <begin position="20"/>
        <end position="215"/>
    </location>
</feature>
<evidence type="ECO:0000313" key="2">
    <source>
        <dbReference type="EMBL" id="KAK3591198.1"/>
    </source>
</evidence>